<keyword evidence="6 9" id="KW-1133">Transmembrane helix</keyword>
<feature type="transmembrane region" description="Helical" evidence="9">
    <location>
        <begin position="445"/>
        <end position="468"/>
    </location>
</feature>
<feature type="compositionally biased region" description="Basic and acidic residues" evidence="8">
    <location>
        <begin position="1"/>
        <end position="11"/>
    </location>
</feature>
<dbReference type="PROSITE" id="PS00218">
    <property type="entry name" value="AMINO_ACID_PERMEASE_1"/>
    <property type="match status" value="1"/>
</dbReference>
<dbReference type="GO" id="GO:0015171">
    <property type="term" value="F:amino acid transmembrane transporter activity"/>
    <property type="evidence" value="ECO:0007669"/>
    <property type="project" value="UniProtKB-ARBA"/>
</dbReference>
<feature type="transmembrane region" description="Helical" evidence="9">
    <location>
        <begin position="163"/>
        <end position="185"/>
    </location>
</feature>
<evidence type="ECO:0000256" key="9">
    <source>
        <dbReference type="SAM" id="Phobius"/>
    </source>
</evidence>
<dbReference type="Pfam" id="PF00324">
    <property type="entry name" value="AA_permease"/>
    <property type="match status" value="1"/>
</dbReference>
<feature type="region of interest" description="Disordered" evidence="8">
    <location>
        <begin position="1"/>
        <end position="21"/>
    </location>
</feature>
<dbReference type="InterPro" id="IPR050524">
    <property type="entry name" value="APC_YAT"/>
</dbReference>
<feature type="transmembrane region" description="Helical" evidence="9">
    <location>
        <begin position="91"/>
        <end position="112"/>
    </location>
</feature>
<dbReference type="EMBL" id="BTGC01000003">
    <property type="protein sequence ID" value="GMM49760.1"/>
    <property type="molecule type" value="Genomic_DNA"/>
</dbReference>
<comment type="subcellular location">
    <subcellularLocation>
        <location evidence="1">Membrane</location>
        <topology evidence="1">Multi-pass membrane protein</topology>
    </subcellularLocation>
</comment>
<evidence type="ECO:0000256" key="2">
    <source>
        <dbReference type="ARBA" id="ARBA00006983"/>
    </source>
</evidence>
<feature type="transmembrane region" description="Helical" evidence="9">
    <location>
        <begin position="371"/>
        <end position="391"/>
    </location>
</feature>
<evidence type="ECO:0000256" key="7">
    <source>
        <dbReference type="ARBA" id="ARBA00023136"/>
    </source>
</evidence>
<dbReference type="PANTHER" id="PTHR43341:SF1">
    <property type="entry name" value="GENERAL AMINO-ACID PERMEASE GAP1"/>
    <property type="match status" value="1"/>
</dbReference>
<feature type="domain" description="Amino acid permease/ SLC12A" evidence="10">
    <location>
        <begin position="90"/>
        <end position="545"/>
    </location>
</feature>
<evidence type="ECO:0000256" key="8">
    <source>
        <dbReference type="SAM" id="MobiDB-lite"/>
    </source>
</evidence>
<keyword evidence="12" id="KW-1185">Reference proteome</keyword>
<proteinExistence type="inferred from homology"/>
<feature type="transmembrane region" description="Helical" evidence="9">
    <location>
        <begin position="118"/>
        <end position="143"/>
    </location>
</feature>
<evidence type="ECO:0000256" key="4">
    <source>
        <dbReference type="ARBA" id="ARBA00022692"/>
    </source>
</evidence>
<feature type="transmembrane region" description="Helical" evidence="9">
    <location>
        <begin position="418"/>
        <end position="439"/>
    </location>
</feature>
<dbReference type="GO" id="GO:0016020">
    <property type="term" value="C:membrane"/>
    <property type="evidence" value="ECO:0007669"/>
    <property type="project" value="UniProtKB-SubCell"/>
</dbReference>
<dbReference type="AlphaFoldDB" id="A0AAV5REE2"/>
<feature type="transmembrane region" description="Helical" evidence="9">
    <location>
        <begin position="230"/>
        <end position="251"/>
    </location>
</feature>
<feature type="transmembrane region" description="Helical" evidence="9">
    <location>
        <begin position="488"/>
        <end position="511"/>
    </location>
</feature>
<evidence type="ECO:0000259" key="10">
    <source>
        <dbReference type="Pfam" id="PF00324"/>
    </source>
</evidence>
<feature type="transmembrane region" description="Helical" evidence="9">
    <location>
        <begin position="205"/>
        <end position="223"/>
    </location>
</feature>
<evidence type="ECO:0000256" key="1">
    <source>
        <dbReference type="ARBA" id="ARBA00004141"/>
    </source>
</evidence>
<dbReference type="Proteomes" id="UP001362899">
    <property type="component" value="Unassembled WGS sequence"/>
</dbReference>
<dbReference type="InterPro" id="IPR004840">
    <property type="entry name" value="Amino_acid_permease_CS"/>
</dbReference>
<comment type="caution">
    <text evidence="11">The sequence shown here is derived from an EMBL/GenBank/DDBJ whole genome shotgun (WGS) entry which is preliminary data.</text>
</comment>
<dbReference type="InterPro" id="IPR004841">
    <property type="entry name" value="AA-permease/SLC12A_dom"/>
</dbReference>
<feature type="transmembrane region" description="Helical" evidence="9">
    <location>
        <begin position="523"/>
        <end position="545"/>
    </location>
</feature>
<reference evidence="11 12" key="1">
    <citation type="journal article" date="2023" name="Elife">
        <title>Identification of key yeast species and microbe-microbe interactions impacting larval growth of Drosophila in the wild.</title>
        <authorList>
            <person name="Mure A."/>
            <person name="Sugiura Y."/>
            <person name="Maeda R."/>
            <person name="Honda K."/>
            <person name="Sakurai N."/>
            <person name="Takahashi Y."/>
            <person name="Watada M."/>
            <person name="Katoh T."/>
            <person name="Gotoh A."/>
            <person name="Gotoh Y."/>
            <person name="Taniguchi I."/>
            <person name="Nakamura K."/>
            <person name="Hayashi T."/>
            <person name="Katayama T."/>
            <person name="Uemura T."/>
            <person name="Hattori Y."/>
        </authorList>
    </citation>
    <scope>NUCLEOTIDE SEQUENCE [LARGE SCALE GENOMIC DNA]</scope>
    <source>
        <strain evidence="11 12">SB-73</strain>
    </source>
</reference>
<keyword evidence="7 9" id="KW-0472">Membrane</keyword>
<accession>A0AAV5REE2</accession>
<gene>
    <name evidence="11" type="ORF">DASB73_007180</name>
</gene>
<evidence type="ECO:0000313" key="12">
    <source>
        <dbReference type="Proteomes" id="UP001362899"/>
    </source>
</evidence>
<comment type="similarity">
    <text evidence="2">Belongs to the amino acid-polyamine-organocation (APC) superfamily. YAT (TC 2.A.3.10) family.</text>
</comment>
<protein>
    <submittedName>
        <fullName evidence="11">Agp2 protein</fullName>
    </submittedName>
</protein>
<keyword evidence="3" id="KW-0813">Transport</keyword>
<dbReference type="PANTHER" id="PTHR43341">
    <property type="entry name" value="AMINO ACID PERMEASE"/>
    <property type="match status" value="1"/>
</dbReference>
<dbReference type="FunFam" id="1.20.1740.10:FF:000001">
    <property type="entry name" value="Amino acid permease"/>
    <property type="match status" value="1"/>
</dbReference>
<keyword evidence="4 9" id="KW-0812">Transmembrane</keyword>
<keyword evidence="5" id="KW-0029">Amino-acid transport</keyword>
<organism evidence="11 12">
    <name type="scientific">Starmerella bacillaris</name>
    <name type="common">Yeast</name>
    <name type="synonym">Candida zemplinina</name>
    <dbReference type="NCBI Taxonomy" id="1247836"/>
    <lineage>
        <taxon>Eukaryota</taxon>
        <taxon>Fungi</taxon>
        <taxon>Dikarya</taxon>
        <taxon>Ascomycota</taxon>
        <taxon>Saccharomycotina</taxon>
        <taxon>Dipodascomycetes</taxon>
        <taxon>Dipodascales</taxon>
        <taxon>Trichomonascaceae</taxon>
        <taxon>Starmerella</taxon>
    </lineage>
</organism>
<dbReference type="PIRSF" id="PIRSF006060">
    <property type="entry name" value="AA_transporter"/>
    <property type="match status" value="1"/>
</dbReference>
<sequence length="595" mass="65235">MEGDSQKRLSDNYEPPGKGEIFSKEFSIDESSYDYANDTSIAPRTKKNIFVRAFDSFREPEDVKDYSHLSKQDKALIFLSRTTPKLSRRHLMVIAASSCVGTGLFIGSGSSLKLGGPAALLIGFGLMSISLVCIMSTIGEISVRYPTLSPFYELPSRFLDPSLGFAIGWIYAFCWMVTIPLELIAGATLTQFWRHDNNSAAKVNPVAWVALLWAFDAAINLAGSRVYGELEFVVGAIKITAVFGWILFSLINVCGGPPTNHYLGGYNFTHPKAFTHSFKGVIQVLVSCAFAFGGTEVSGIAAAETANPIKAIPSAVKQVFWRVLVFFIISVLFVGLMVPSDTEGLGNSDSGAGSPFVLALSLTGVKALPSIFNAVIICSVIGVSNAAIYASSRTLTAMAVKGAAPPFLCYIDRQGRPLYSLLVVIAFSLLCFVCASTEYNTVFNWLYAFAALAFLFAWSAVCVVYVRIRHAFKVRDRSLDELVYRSPVGIPGAIIGGGIPFAVLCLQFWIYLFPIGGKPDASYFFQGDLSIPVFIGLFIGHKIVYWKSSRWVRTSEIDIDSGVREIDLDRLREMQEEERRNASKNPFKRLGRILC</sequence>
<evidence type="ECO:0000256" key="5">
    <source>
        <dbReference type="ARBA" id="ARBA00022970"/>
    </source>
</evidence>
<name>A0AAV5REE2_STABA</name>
<feature type="transmembrane region" description="Helical" evidence="9">
    <location>
        <begin position="319"/>
        <end position="338"/>
    </location>
</feature>
<evidence type="ECO:0000256" key="3">
    <source>
        <dbReference type="ARBA" id="ARBA00022448"/>
    </source>
</evidence>
<dbReference type="Gene3D" id="1.20.1740.10">
    <property type="entry name" value="Amino acid/polyamine transporter I"/>
    <property type="match status" value="1"/>
</dbReference>
<evidence type="ECO:0000313" key="11">
    <source>
        <dbReference type="EMBL" id="GMM49760.1"/>
    </source>
</evidence>
<evidence type="ECO:0000256" key="6">
    <source>
        <dbReference type="ARBA" id="ARBA00022989"/>
    </source>
</evidence>